<dbReference type="RefSeq" id="WP_011357536.1">
    <property type="nucleotide sequence ID" value="NC_007512.1"/>
</dbReference>
<organism evidence="1 2">
    <name type="scientific">Chlorobium luteolum (strain DSM 273 / BCRC 81028 / 2530)</name>
    <name type="common">Pelodictyon luteolum</name>
    <dbReference type="NCBI Taxonomy" id="319225"/>
    <lineage>
        <taxon>Bacteria</taxon>
        <taxon>Pseudomonadati</taxon>
        <taxon>Chlorobiota</taxon>
        <taxon>Chlorobiia</taxon>
        <taxon>Chlorobiales</taxon>
        <taxon>Chlorobiaceae</taxon>
        <taxon>Chlorobium/Pelodictyon group</taxon>
        <taxon>Pelodictyon</taxon>
    </lineage>
</organism>
<gene>
    <name evidence="1" type="ordered locus">Plut_0790</name>
</gene>
<name>Q3B4R9_CHLL3</name>
<dbReference type="Pfam" id="PF13707">
    <property type="entry name" value="RloB"/>
    <property type="match status" value="1"/>
</dbReference>
<dbReference type="HOGENOM" id="CLU_090993_1_0_10"/>
<evidence type="ECO:0008006" key="3">
    <source>
        <dbReference type="Google" id="ProtNLM"/>
    </source>
</evidence>
<evidence type="ECO:0000313" key="1">
    <source>
        <dbReference type="EMBL" id="ABB23662.1"/>
    </source>
</evidence>
<dbReference type="STRING" id="319225.Plut_0790"/>
<dbReference type="KEGG" id="plt:Plut_0790"/>
<keyword evidence="2" id="KW-1185">Reference proteome</keyword>
<reference evidence="2" key="1">
    <citation type="submission" date="2005-08" db="EMBL/GenBank/DDBJ databases">
        <title>Complete sequence of Pelodictyon luteolum DSM 273.</title>
        <authorList>
            <consortium name="US DOE Joint Genome Institute"/>
            <person name="Copeland A."/>
            <person name="Lucas S."/>
            <person name="Lapidus A."/>
            <person name="Barry K."/>
            <person name="Detter J.C."/>
            <person name="Glavina T."/>
            <person name="Hammon N."/>
            <person name="Israni S."/>
            <person name="Pitluck S."/>
            <person name="Bryant D."/>
            <person name="Schmutz J."/>
            <person name="Larimer F."/>
            <person name="Land M."/>
            <person name="Kyrpides N."/>
            <person name="Ivanova N."/>
            <person name="Richardson P."/>
        </authorList>
    </citation>
    <scope>NUCLEOTIDE SEQUENCE [LARGE SCALE GENOMIC DNA]</scope>
    <source>
        <strain evidence="2">DSM 273 / BCRC 81028 / 2530</strain>
    </source>
</reference>
<sequence length="162" mass="18784">MARDNSPKIRQIKHLERKLGRRASYERILIVSEGSKTEPNYFEEIRSTLRLHTANVVVRPGELGTAPFQVVHYAKQLFLEGDRHRNIQRLAFEQVFAVFDRDDHKNYSNALNAAGLLDGTPRNDNRQLIRFQAIPSVPSFELWLLIHFENIQSPINRHAVLC</sequence>
<accession>Q3B4R9</accession>
<dbReference type="InterPro" id="IPR025591">
    <property type="entry name" value="RloB"/>
</dbReference>
<dbReference type="AlphaFoldDB" id="Q3B4R9"/>
<protein>
    <recommendedName>
        <fullName evidence="3">RloB domain-containing protein</fullName>
    </recommendedName>
</protein>
<proteinExistence type="predicted"/>
<dbReference type="Proteomes" id="UP000002709">
    <property type="component" value="Chromosome"/>
</dbReference>
<dbReference type="OrthoDB" id="9796523at2"/>
<dbReference type="EMBL" id="CP000096">
    <property type="protein sequence ID" value="ABB23662.1"/>
    <property type="molecule type" value="Genomic_DNA"/>
</dbReference>
<evidence type="ECO:0000313" key="2">
    <source>
        <dbReference type="Proteomes" id="UP000002709"/>
    </source>
</evidence>